<dbReference type="EMBL" id="OZ034821">
    <property type="protein sequence ID" value="CAL1405140.1"/>
    <property type="molecule type" value="Genomic_DNA"/>
</dbReference>
<accession>A0AAV2G6A3</accession>
<dbReference type="Proteomes" id="UP001497516">
    <property type="component" value="Chromosome 8"/>
</dbReference>
<reference evidence="1 2" key="1">
    <citation type="submission" date="2024-04" db="EMBL/GenBank/DDBJ databases">
        <authorList>
            <person name="Fracassetti M."/>
        </authorList>
    </citation>
    <scope>NUCLEOTIDE SEQUENCE [LARGE SCALE GENOMIC DNA]</scope>
</reference>
<evidence type="ECO:0000313" key="1">
    <source>
        <dbReference type="EMBL" id="CAL1405140.1"/>
    </source>
</evidence>
<name>A0AAV2G6A3_9ROSI</name>
<dbReference type="AlphaFoldDB" id="A0AAV2G6A3"/>
<protein>
    <submittedName>
        <fullName evidence="1">Uncharacterized protein</fullName>
    </submittedName>
</protein>
<proteinExistence type="predicted"/>
<evidence type="ECO:0000313" key="2">
    <source>
        <dbReference type="Proteomes" id="UP001497516"/>
    </source>
</evidence>
<keyword evidence="2" id="KW-1185">Reference proteome</keyword>
<organism evidence="1 2">
    <name type="scientific">Linum trigynum</name>
    <dbReference type="NCBI Taxonomy" id="586398"/>
    <lineage>
        <taxon>Eukaryota</taxon>
        <taxon>Viridiplantae</taxon>
        <taxon>Streptophyta</taxon>
        <taxon>Embryophyta</taxon>
        <taxon>Tracheophyta</taxon>
        <taxon>Spermatophyta</taxon>
        <taxon>Magnoliopsida</taxon>
        <taxon>eudicotyledons</taxon>
        <taxon>Gunneridae</taxon>
        <taxon>Pentapetalae</taxon>
        <taxon>rosids</taxon>
        <taxon>fabids</taxon>
        <taxon>Malpighiales</taxon>
        <taxon>Linaceae</taxon>
        <taxon>Linum</taxon>
    </lineage>
</organism>
<sequence>MSASVSKPHRRPPAHWPCNFMIQSPDSKAPLLLRHTQQPQWRRHRDLSPFTSFKLLSSIPSSWSSVDGGFASGAINLGGGLHVFQTASFNNNLVHPIRRTRQPRNILLRTV</sequence>
<gene>
    <name evidence="1" type="ORF">LTRI10_LOCUS44946</name>
</gene>